<feature type="transmembrane region" description="Helical" evidence="6">
    <location>
        <begin position="669"/>
        <end position="687"/>
    </location>
</feature>
<keyword evidence="3 6" id="KW-0812">Transmembrane</keyword>
<dbReference type="EMBL" id="CAJNOE010000026">
    <property type="protein sequence ID" value="CAF0759426.1"/>
    <property type="molecule type" value="Genomic_DNA"/>
</dbReference>
<dbReference type="Pfam" id="PF13515">
    <property type="entry name" value="FUSC_2"/>
    <property type="match status" value="2"/>
</dbReference>
<feature type="domain" description="Integral membrane bound transporter" evidence="7">
    <location>
        <begin position="595"/>
        <end position="715"/>
    </location>
</feature>
<feature type="transmembrane region" description="Helical" evidence="6">
    <location>
        <begin position="294"/>
        <end position="316"/>
    </location>
</feature>
<evidence type="ECO:0000256" key="5">
    <source>
        <dbReference type="ARBA" id="ARBA00023136"/>
    </source>
</evidence>
<feature type="transmembrane region" description="Helical" evidence="6">
    <location>
        <begin position="624"/>
        <end position="640"/>
    </location>
</feature>
<feature type="transmembrane region" description="Helical" evidence="6">
    <location>
        <begin position="256"/>
        <end position="274"/>
    </location>
</feature>
<dbReference type="InterPro" id="IPR049453">
    <property type="entry name" value="Memb_transporter_dom"/>
</dbReference>
<feature type="transmembrane region" description="Helical" evidence="6">
    <location>
        <begin position="159"/>
        <end position="179"/>
    </location>
</feature>
<name>A0A813Q073_9BILA</name>
<dbReference type="PANTHER" id="PTHR30509:SF9">
    <property type="entry name" value="MULTIDRUG RESISTANCE PROTEIN MDTO"/>
    <property type="match status" value="1"/>
</dbReference>
<feature type="domain" description="Integral membrane bound transporter" evidence="7">
    <location>
        <begin position="182"/>
        <end position="302"/>
    </location>
</feature>
<comment type="subcellular location">
    <subcellularLocation>
        <location evidence="1">Cell membrane</location>
        <topology evidence="1">Multi-pass membrane protein</topology>
    </subcellularLocation>
</comment>
<keyword evidence="2" id="KW-1003">Cell membrane</keyword>
<accession>A0A813Q073</accession>
<feature type="transmembrane region" description="Helical" evidence="6">
    <location>
        <begin position="185"/>
        <end position="204"/>
    </location>
</feature>
<evidence type="ECO:0000256" key="2">
    <source>
        <dbReference type="ARBA" id="ARBA00022475"/>
    </source>
</evidence>
<feature type="transmembrane region" description="Helical" evidence="6">
    <location>
        <begin position="233"/>
        <end position="249"/>
    </location>
</feature>
<feature type="transmembrane region" description="Helical" evidence="6">
    <location>
        <begin position="646"/>
        <end position="662"/>
    </location>
</feature>
<feature type="transmembrane region" description="Helical" evidence="6">
    <location>
        <begin position="572"/>
        <end position="592"/>
    </location>
</feature>
<evidence type="ECO:0000256" key="6">
    <source>
        <dbReference type="SAM" id="Phobius"/>
    </source>
</evidence>
<evidence type="ECO:0000256" key="4">
    <source>
        <dbReference type="ARBA" id="ARBA00022989"/>
    </source>
</evidence>
<keyword evidence="4 6" id="KW-1133">Transmembrane helix</keyword>
<protein>
    <recommendedName>
        <fullName evidence="7">Integral membrane bound transporter domain-containing protein</fullName>
    </recommendedName>
</protein>
<feature type="transmembrane region" description="Helical" evidence="6">
    <location>
        <begin position="211"/>
        <end position="227"/>
    </location>
</feature>
<feature type="transmembrane region" description="Helical" evidence="6">
    <location>
        <begin position="598"/>
        <end position="617"/>
    </location>
</feature>
<proteinExistence type="predicted"/>
<reference evidence="8" key="1">
    <citation type="submission" date="2021-02" db="EMBL/GenBank/DDBJ databases">
        <authorList>
            <person name="Nowell W R."/>
        </authorList>
    </citation>
    <scope>NUCLEOTIDE SEQUENCE</scope>
</reference>
<evidence type="ECO:0000256" key="3">
    <source>
        <dbReference type="ARBA" id="ARBA00022692"/>
    </source>
</evidence>
<keyword evidence="5 6" id="KW-0472">Membrane</keyword>
<evidence type="ECO:0000259" key="7">
    <source>
        <dbReference type="Pfam" id="PF13515"/>
    </source>
</evidence>
<dbReference type="Proteomes" id="UP000663860">
    <property type="component" value="Unassembled WGS sequence"/>
</dbReference>
<comment type="caution">
    <text evidence="8">The sequence shown here is derived from an EMBL/GenBank/DDBJ whole genome shotgun (WGS) entry which is preliminary data.</text>
</comment>
<feature type="transmembrane region" description="Helical" evidence="6">
    <location>
        <begin position="707"/>
        <end position="729"/>
    </location>
</feature>
<evidence type="ECO:0000313" key="9">
    <source>
        <dbReference type="Proteomes" id="UP000663860"/>
    </source>
</evidence>
<organism evidence="8 9">
    <name type="scientific">Adineta steineri</name>
    <dbReference type="NCBI Taxonomy" id="433720"/>
    <lineage>
        <taxon>Eukaryota</taxon>
        <taxon>Metazoa</taxon>
        <taxon>Spiralia</taxon>
        <taxon>Gnathifera</taxon>
        <taxon>Rotifera</taxon>
        <taxon>Eurotatoria</taxon>
        <taxon>Bdelloidea</taxon>
        <taxon>Adinetida</taxon>
        <taxon>Adinetidae</taxon>
        <taxon>Adineta</taxon>
    </lineage>
</organism>
<gene>
    <name evidence="8" type="ORF">IZO911_LOCUS4626</name>
</gene>
<evidence type="ECO:0000256" key="1">
    <source>
        <dbReference type="ARBA" id="ARBA00004651"/>
    </source>
</evidence>
<dbReference type="AlphaFoldDB" id="A0A813Q073"/>
<dbReference type="PANTHER" id="PTHR30509">
    <property type="entry name" value="P-HYDROXYBENZOIC ACID EFFLUX PUMP SUBUNIT-RELATED"/>
    <property type="match status" value="1"/>
</dbReference>
<evidence type="ECO:0000313" key="8">
    <source>
        <dbReference type="EMBL" id="CAF0759426.1"/>
    </source>
</evidence>
<dbReference type="GO" id="GO:0005886">
    <property type="term" value="C:plasma membrane"/>
    <property type="evidence" value="ECO:0007669"/>
    <property type="project" value="UniProtKB-SubCell"/>
</dbReference>
<sequence>MFHTSSLQLMVKQCQFNEYHTHYARELRATLVHLDLCQTTVISSLLSSTAINRDEFNGRVADLKQALDTLREVSIKARLHQVEHVLESGLTIRSEDHLSHAFFFYQIATIARILMRVTTGDENKSFFQEIKDQRKKKQKKKRRTLVQWLKPQWPRFVSAFKSMVIIGVGSIFVMVPGLAKVFENGQWILIALCMTQGDTVGGALTTMKMRLVGTLFGAMWAYITYLAVSDNVYHTFGMLVPWILFFGYLKPLPQWGYAATVACFTPVLITLGRIPYGDTLPAGNYALLRIEENLIGIAVAVVLTIAIFPVFAIDVLKNNIDTTLQLCRGSINAMHAIYDKLFENEQLDVTIVDVEKQTEQGIKSFIDAQRSRFHQLISGQRALIGHTALEPTLWWSKNSFASDRYSMLAEQQIDMFRISLQLMVKQCQFNEYHTHYARELRATLVHLDLCQTTVISSLLSSTAINRDEFNGRVADLKQALDTLREVSIKARLHQVEHVLESGLTIRSEDHLSHAFFFYQIATIARILMRVTTGDEDKSFFQEIKDQRKKKQKKKRRTLVQWLKPQWPRFVSAFKSMVIIGVGSIFVMVPGLAKVFENGQWILIALCMTQGDTVGGALTTMKMRLVGTLFGAMWAYITYLAVSDNVYHTFGMLVPWILFFGYLKPLPQWGYAATVACFTPVLITLGRIPYGDTLPAGNYALLRIEENLIGIAVAVVLTIAIFPVFAIDVLKNNIDTTLQLCRGSINAMHAIYDKLFENEQLDVTIVDVEKQTDQEIKSFIDAQRSRFHQLISGQRALIGHTALEPTLWWSKNSFASDRYSMLAEQQIDMFRMLHNIDHILLRIHECSNTSENHIKRLQLYADGGFLPVSLHNELRNLSRQLSDCVGLWSSYFTLTQTRFYRIFRNFSFKQTKLNESDLSKHTQYLIELNQTIYRLQNQHQESVNRLLDHYLTCLTQGEALSDFIPYADNMNVYIIFIGIAALYYSTTQLARNALALGTNIHTIFELETTTLYRPF</sequence>